<reference evidence="3" key="1">
    <citation type="submission" date="2020-07" db="EMBL/GenBank/DDBJ databases">
        <authorList>
            <person name="Lin J."/>
        </authorList>
    </citation>
    <scope>NUCLEOTIDE SEQUENCE</scope>
</reference>
<dbReference type="AlphaFoldDB" id="A0A6V7PXA2"/>
<dbReference type="PANTHER" id="PTHR31973:SF187">
    <property type="entry name" value="MUTATOR TRANSPOSASE MUDRA PROTEIN"/>
    <property type="match status" value="1"/>
</dbReference>
<dbReference type="EMBL" id="LR862153">
    <property type="protein sequence ID" value="CAD1835539.1"/>
    <property type="molecule type" value="Genomic_DNA"/>
</dbReference>
<evidence type="ECO:0000256" key="1">
    <source>
        <dbReference type="SAM" id="MobiDB-lite"/>
    </source>
</evidence>
<dbReference type="Pfam" id="PF03108">
    <property type="entry name" value="DBD_Tnp_Mut"/>
    <property type="match status" value="1"/>
</dbReference>
<feature type="compositionally biased region" description="Polar residues" evidence="1">
    <location>
        <begin position="69"/>
        <end position="78"/>
    </location>
</feature>
<feature type="compositionally biased region" description="Basic and acidic residues" evidence="1">
    <location>
        <begin position="53"/>
        <end position="65"/>
    </location>
</feature>
<feature type="domain" description="Transposase MuDR plant" evidence="2">
    <location>
        <begin position="219"/>
        <end position="287"/>
    </location>
</feature>
<accession>A0A6V7PXA2</accession>
<evidence type="ECO:0000313" key="3">
    <source>
        <dbReference type="EMBL" id="CAD1835539.1"/>
    </source>
</evidence>
<feature type="compositionally biased region" description="Basic and acidic residues" evidence="1">
    <location>
        <begin position="161"/>
        <end position="176"/>
    </location>
</feature>
<organism evidence="3">
    <name type="scientific">Ananas comosus var. bracteatus</name>
    <name type="common">red pineapple</name>
    <dbReference type="NCBI Taxonomy" id="296719"/>
    <lineage>
        <taxon>Eukaryota</taxon>
        <taxon>Viridiplantae</taxon>
        <taxon>Streptophyta</taxon>
        <taxon>Embryophyta</taxon>
        <taxon>Tracheophyta</taxon>
        <taxon>Spermatophyta</taxon>
        <taxon>Magnoliopsida</taxon>
        <taxon>Liliopsida</taxon>
        <taxon>Poales</taxon>
        <taxon>Bromeliaceae</taxon>
        <taxon>Bromelioideae</taxon>
        <taxon>Ananas</taxon>
    </lineage>
</organism>
<dbReference type="InterPro" id="IPR004332">
    <property type="entry name" value="Transposase_MuDR"/>
</dbReference>
<evidence type="ECO:0000259" key="2">
    <source>
        <dbReference type="Pfam" id="PF03108"/>
    </source>
</evidence>
<feature type="compositionally biased region" description="Acidic residues" evidence="1">
    <location>
        <begin position="105"/>
        <end position="117"/>
    </location>
</feature>
<protein>
    <recommendedName>
        <fullName evidence="2">Transposase MuDR plant domain-containing protein</fullName>
    </recommendedName>
</protein>
<sequence length="328" mass="36894">MILEGEGDAVGKGDTSMAEQGVGMGEWEMGGKRGMGEQLKEHINNAKKQVKKNITEDEAKKDVDGQGKQVKQNANVVSDSEKGISEPHDGNISEGVEENKAHAEEDVEDGSESDSSFDEWSNFGDSDEDSINDSDFCINTHNVEEEDSTNGIGQGCPTTSEPKHADDNDKGAKNVEDNDQSSEYQRSEDLDSMSSSDEDGPSWPKYPVYNKRDLERTELKLGMKFASASEFRTVLRNHAISNVYDFNFVKNDGDRVTVKCKKDTTAQKRCEWRVHASWNAYEECFQIKSLQPEHKCGRQFINHQATSSWIVHKYLEQLRDDPKWGHQQ</sequence>
<gene>
    <name evidence="3" type="ORF">CB5_LOCUS18750</name>
</gene>
<feature type="compositionally biased region" description="Basic and acidic residues" evidence="1">
    <location>
        <begin position="29"/>
        <end position="44"/>
    </location>
</feature>
<proteinExistence type="predicted"/>
<name>A0A6V7PXA2_ANACO</name>
<dbReference type="PANTHER" id="PTHR31973">
    <property type="entry name" value="POLYPROTEIN, PUTATIVE-RELATED"/>
    <property type="match status" value="1"/>
</dbReference>
<feature type="compositionally biased region" description="Basic and acidic residues" evidence="1">
    <location>
        <begin position="79"/>
        <end position="104"/>
    </location>
</feature>
<feature type="region of interest" description="Disordered" evidence="1">
    <location>
        <begin position="1"/>
        <end position="208"/>
    </location>
</feature>